<protein>
    <submittedName>
        <fullName evidence="1">Uncharacterized protein</fullName>
    </submittedName>
</protein>
<dbReference type="EMBL" id="JAUSUQ010000002">
    <property type="protein sequence ID" value="MDQ0337822.1"/>
    <property type="molecule type" value="Genomic_DNA"/>
</dbReference>
<evidence type="ECO:0000313" key="2">
    <source>
        <dbReference type="Proteomes" id="UP001232445"/>
    </source>
</evidence>
<accession>A0ABU0CN27</accession>
<keyword evidence="2" id="KW-1185">Reference proteome</keyword>
<evidence type="ECO:0000313" key="1">
    <source>
        <dbReference type="EMBL" id="MDQ0337822.1"/>
    </source>
</evidence>
<reference evidence="1 2" key="1">
    <citation type="submission" date="2023-07" db="EMBL/GenBank/DDBJ databases">
        <title>Genomic Encyclopedia of Type Strains, Phase IV (KMG-IV): sequencing the most valuable type-strain genomes for metagenomic binning, comparative biology and taxonomic classification.</title>
        <authorList>
            <person name="Goeker M."/>
        </authorList>
    </citation>
    <scope>NUCLEOTIDE SEQUENCE [LARGE SCALE GENOMIC DNA]</scope>
    <source>
        <strain evidence="1 2">DSM 17740</strain>
    </source>
</reference>
<organism evidence="1 2">
    <name type="scientific">Caldalkalibacillus uzonensis</name>
    <dbReference type="NCBI Taxonomy" id="353224"/>
    <lineage>
        <taxon>Bacteria</taxon>
        <taxon>Bacillati</taxon>
        <taxon>Bacillota</taxon>
        <taxon>Bacilli</taxon>
        <taxon>Bacillales</taxon>
        <taxon>Bacillaceae</taxon>
        <taxon>Caldalkalibacillus</taxon>
    </lineage>
</organism>
<gene>
    <name evidence="1" type="ORF">J2S00_000605</name>
</gene>
<dbReference type="Proteomes" id="UP001232445">
    <property type="component" value="Unassembled WGS sequence"/>
</dbReference>
<comment type="caution">
    <text evidence="1">The sequence shown here is derived from an EMBL/GenBank/DDBJ whole genome shotgun (WGS) entry which is preliminary data.</text>
</comment>
<proteinExistence type="predicted"/>
<name>A0ABU0CN27_9BACI</name>
<sequence>MERKSFHPLPDRMVLLWGGKGFFIRQKQIRGDEYERKVASGRGGCS</sequence>